<gene>
    <name evidence="2" type="ORF">GLYMA_09G229300</name>
</gene>
<feature type="region of interest" description="Disordered" evidence="1">
    <location>
        <begin position="27"/>
        <end position="52"/>
    </location>
</feature>
<name>A0A0R0IFP0_SOYBN</name>
<feature type="compositionally biased region" description="Polar residues" evidence="1">
    <location>
        <begin position="31"/>
        <end position="40"/>
    </location>
</feature>
<organism evidence="2">
    <name type="scientific">Glycine max</name>
    <name type="common">Soybean</name>
    <name type="synonym">Glycine hispida</name>
    <dbReference type="NCBI Taxonomy" id="3847"/>
    <lineage>
        <taxon>Eukaryota</taxon>
        <taxon>Viridiplantae</taxon>
        <taxon>Streptophyta</taxon>
        <taxon>Embryophyta</taxon>
        <taxon>Tracheophyta</taxon>
        <taxon>Spermatophyta</taxon>
        <taxon>Magnoliopsida</taxon>
        <taxon>eudicotyledons</taxon>
        <taxon>Gunneridae</taxon>
        <taxon>Pentapetalae</taxon>
        <taxon>rosids</taxon>
        <taxon>fabids</taxon>
        <taxon>Fabales</taxon>
        <taxon>Fabaceae</taxon>
        <taxon>Papilionoideae</taxon>
        <taxon>50 kb inversion clade</taxon>
        <taxon>NPAAA clade</taxon>
        <taxon>indigoferoid/millettioid clade</taxon>
        <taxon>Phaseoleae</taxon>
        <taxon>Glycine</taxon>
        <taxon>Glycine subgen. Soja</taxon>
    </lineage>
</organism>
<dbReference type="EMBL" id="CM000842">
    <property type="protein sequence ID" value="KRH39938.1"/>
    <property type="molecule type" value="Genomic_DNA"/>
</dbReference>
<dbReference type="OrthoDB" id="1414561at2759"/>
<reference evidence="2" key="1">
    <citation type="journal article" date="2010" name="Nature">
        <title>Genome sequence of the palaeopolyploid soybean.</title>
        <authorList>
            <person name="Schmutz J."/>
            <person name="Cannon S.B."/>
            <person name="Schlueter J."/>
            <person name="Ma J."/>
            <person name="Mitros T."/>
            <person name="Nelson W."/>
            <person name="Hyten D.L."/>
            <person name="Song Q."/>
            <person name="Thelen J.J."/>
            <person name="Cheng J."/>
            <person name="Xu D."/>
            <person name="Hellsten U."/>
            <person name="May G.D."/>
            <person name="Yu Y."/>
            <person name="Sakurai T."/>
            <person name="Umezawa T."/>
            <person name="Bhattacharyya M.K."/>
            <person name="Sandhu D."/>
            <person name="Valliyodan B."/>
            <person name="Lindquist E."/>
            <person name="Peto M."/>
            <person name="Grant D."/>
            <person name="Shu S."/>
            <person name="Goodstein D."/>
            <person name="Barry K."/>
            <person name="Futrell-Griggs M."/>
            <person name="Abernathy B."/>
            <person name="Du J."/>
            <person name="Tian Z."/>
            <person name="Zhu L."/>
            <person name="Gill N."/>
            <person name="Joshi T."/>
            <person name="Libault M."/>
            <person name="Sethuraman A."/>
            <person name="Zhang X.-C."/>
            <person name="Shinozaki K."/>
            <person name="Nguyen H.T."/>
            <person name="Wing R.A."/>
            <person name="Cregan P."/>
            <person name="Specht J."/>
            <person name="Grimwood J."/>
            <person name="Rokhsar D."/>
            <person name="Stacey G."/>
            <person name="Shoemaker R.C."/>
            <person name="Jackson S.A."/>
        </authorList>
    </citation>
    <scope>NUCLEOTIDE SEQUENCE [LARGE SCALE GENOMIC DNA]</scope>
    <source>
        <tissue evidence="2">Callus</tissue>
    </source>
</reference>
<proteinExistence type="predicted"/>
<dbReference type="AlphaFoldDB" id="A0A0R0IFP0"/>
<evidence type="ECO:0000313" key="2">
    <source>
        <dbReference type="EMBL" id="KRH39938.1"/>
    </source>
</evidence>
<evidence type="ECO:0000256" key="1">
    <source>
        <dbReference type="SAM" id="MobiDB-lite"/>
    </source>
</evidence>
<dbReference type="OMA" id="HNNEALP"/>
<sequence length="52" mass="6036">MVSCFDFFLSLNFGKMAKRFVWRTDKPQADLPQTPNSQVRIVSRDLPRGGNY</sequence>
<accession>A0A0R0IFP0</accession>
<protein>
    <submittedName>
        <fullName evidence="2">Uncharacterized protein</fullName>
    </submittedName>
</protein>
<feature type="compositionally biased region" description="Basic and acidic residues" evidence="1">
    <location>
        <begin position="42"/>
        <end position="52"/>
    </location>
</feature>
<reference evidence="2" key="2">
    <citation type="submission" date="2018-07" db="EMBL/GenBank/DDBJ databases">
        <title>WGS assembly of Glycine max.</title>
        <authorList>
            <person name="Schmutz J."/>
            <person name="Cannon S."/>
            <person name="Schlueter J."/>
            <person name="Ma J."/>
            <person name="Mitros T."/>
            <person name="Nelson W."/>
            <person name="Hyten D."/>
            <person name="Song Q."/>
            <person name="Thelen J."/>
            <person name="Cheng J."/>
            <person name="Xu D."/>
            <person name="Hellsten U."/>
            <person name="May G."/>
            <person name="Yu Y."/>
            <person name="Sakurai T."/>
            <person name="Umezawa T."/>
            <person name="Bhattacharyya M."/>
            <person name="Sandhu D."/>
            <person name="Valliyodan B."/>
            <person name="Lindquist E."/>
            <person name="Peto M."/>
            <person name="Grant D."/>
            <person name="Shu S."/>
            <person name="Goodstein D."/>
            <person name="Barry K."/>
            <person name="Futrell-Griggs M."/>
            <person name="Abernathy B."/>
            <person name="Du J."/>
            <person name="Tian Z."/>
            <person name="Zhu L."/>
            <person name="Gill N."/>
            <person name="Joshi T."/>
            <person name="Libault M."/>
            <person name="Sethuraman A."/>
            <person name="Zhang X."/>
            <person name="Shinozaki K."/>
            <person name="Nguyen H."/>
            <person name="Wing R."/>
            <person name="Cregan P."/>
            <person name="Specht J."/>
            <person name="Grimwood J."/>
            <person name="Rokhsar D."/>
            <person name="Stacey G."/>
            <person name="Shoemaker R."/>
            <person name="Jackson S."/>
        </authorList>
    </citation>
    <scope>NUCLEOTIDE SEQUENCE</scope>
    <source>
        <tissue evidence="2">Callus</tissue>
    </source>
</reference>